<dbReference type="Proteomes" id="UP000241507">
    <property type="component" value="Chromosome"/>
</dbReference>
<organism evidence="1 2">
    <name type="scientific">Christiangramia fulva</name>
    <dbReference type="NCBI Taxonomy" id="2126553"/>
    <lineage>
        <taxon>Bacteria</taxon>
        <taxon>Pseudomonadati</taxon>
        <taxon>Bacteroidota</taxon>
        <taxon>Flavobacteriia</taxon>
        <taxon>Flavobacteriales</taxon>
        <taxon>Flavobacteriaceae</taxon>
        <taxon>Christiangramia</taxon>
    </lineage>
</organism>
<keyword evidence="2" id="KW-1185">Reference proteome</keyword>
<evidence type="ECO:0000313" key="2">
    <source>
        <dbReference type="Proteomes" id="UP000241507"/>
    </source>
</evidence>
<dbReference type="AlphaFoldDB" id="A0A2R3Z4D1"/>
<accession>A0A2R3Z4D1</accession>
<dbReference type="RefSeq" id="WP_107011866.1">
    <property type="nucleotide sequence ID" value="NZ_CP028136.1"/>
</dbReference>
<gene>
    <name evidence="1" type="ORF">C7S20_07290</name>
</gene>
<dbReference type="PROSITE" id="PS51257">
    <property type="entry name" value="PROKAR_LIPOPROTEIN"/>
    <property type="match status" value="1"/>
</dbReference>
<reference evidence="2" key="1">
    <citation type="submission" date="2018-03" db="EMBL/GenBank/DDBJ databases">
        <title>Gramella fulva sp. nov., isolated from a dry surface of tidal flat.</title>
        <authorList>
            <person name="Hwang S.H."/>
            <person name="Hwang W.M."/>
            <person name="Kang K."/>
            <person name="Ahn T.-Y."/>
        </authorList>
    </citation>
    <scope>NUCLEOTIDE SEQUENCE [LARGE SCALE GENOMIC DNA]</scope>
    <source>
        <strain evidence="2">SH35</strain>
    </source>
</reference>
<dbReference type="EMBL" id="CP028136">
    <property type="protein sequence ID" value="AVR45088.1"/>
    <property type="molecule type" value="Genomic_DNA"/>
</dbReference>
<dbReference type="KEGG" id="grs:C7S20_07290"/>
<dbReference type="OrthoDB" id="7372800at2"/>
<evidence type="ECO:0000313" key="1">
    <source>
        <dbReference type="EMBL" id="AVR45088.1"/>
    </source>
</evidence>
<sequence length="486" mass="53862">MKFSNLTIVFITSLLLYGCSKNDLETIKEENLQQTEVSTFNQTQKSRIFPENASSASYPELVSFNRSQSSEAGLVYEVLPGPAAINPAMSPTPFSNNINMTSGSYFYEVSNMTPEDSEDSKDAVKSVNIEFTGNDGTTFLIDEIRVIHKPLGTGDHTFFGGVGQNKVMHGNTGIGTPFMPKLLSYITLWGKTDLKNAATGEVVAPDRMIHIMTTTNVRDKDLNLTTAVEEDESDYNFRNVQTHVILPPQDMQGNFSPIPGTDHGFLHMMFEGVKLNEGQRDHRLAYEILPGPSAINPEISPTPFSNNFAIGAGYYNLHVRDITKGDSEDSKDAVLQFDLLYQRQNGETFTIENINVIHKAEGSGDHTFFGGVGQYKIMHGNTGIGTDLMPKLTSYITLWGTADLKDGNGNVLARNRMIHIMVTGRVRDENLNLLTSLDQDLSDLSPDMIETHIILPPQDMQGNMDPVPGTKYGFLHLMFESVELKR</sequence>
<proteinExistence type="predicted"/>
<protein>
    <submittedName>
        <fullName evidence="1">Uncharacterized protein</fullName>
    </submittedName>
</protein>
<name>A0A2R3Z4D1_9FLAO</name>